<dbReference type="eggNOG" id="COG2234">
    <property type="taxonomic scope" value="Bacteria"/>
</dbReference>
<evidence type="ECO:0000313" key="4">
    <source>
        <dbReference type="Proteomes" id="UP000010467"/>
    </source>
</evidence>
<dbReference type="Gene3D" id="3.50.30.30">
    <property type="match status" value="1"/>
</dbReference>
<dbReference type="EMBL" id="CP003382">
    <property type="protein sequence ID" value="AFZ66830.1"/>
    <property type="molecule type" value="Genomic_DNA"/>
</dbReference>
<feature type="domain" description="PA" evidence="1">
    <location>
        <begin position="117"/>
        <end position="179"/>
    </location>
</feature>
<sequence length="387" mass="41618">MWFPEGMLQASRLICPLVFSFGFAFASLTDDLLVLQQIGSRETGTMGNAQARAYLEEQFRTLGYDTRQEPFSYTRFQDYGSEVRVGSVRFAARALQGGPGMQLDAPAVWVSGVGTGADFHKAGVRGKVAVIARGGMLFRDKARNARTAGAVALVIINSERGVYRGAIGEAVGIPVLSVAPDARTALRGAARLFLKVDLKFETVRGANVIAQLPGARPEVLFGAHHDSFIFSPGINDNASGVLGVLELARELRGSDQARRVMFALFDGEEDRFQGSRSFVKTHAALLPRLRGMLNLDMIGVNAEPLAVNGSATLVRLAQRVVPGLRSFSDSGLSDHESFMAAGVPGLFFFRGLDPNYHLPSDTGADATLIRETARAALNVARALMTAR</sequence>
<dbReference type="RefSeq" id="WP_015235138.1">
    <property type="nucleotide sequence ID" value="NC_019793.1"/>
</dbReference>
<name>L0A1D6_DEIPD</name>
<dbReference type="GO" id="GO:0008235">
    <property type="term" value="F:metalloexopeptidase activity"/>
    <property type="evidence" value="ECO:0007669"/>
    <property type="project" value="InterPro"/>
</dbReference>
<dbReference type="OrthoDB" id="9762302at2"/>
<dbReference type="InterPro" id="IPR007484">
    <property type="entry name" value="Peptidase_M28"/>
</dbReference>
<feature type="domain" description="Peptidase M28" evidence="2">
    <location>
        <begin position="207"/>
        <end position="378"/>
    </location>
</feature>
<reference evidence="4" key="1">
    <citation type="submission" date="2012-03" db="EMBL/GenBank/DDBJ databases">
        <title>Complete sequence of chromosome of Deinococcus peraridilitoris DSM 19664.</title>
        <authorList>
            <person name="Lucas S."/>
            <person name="Copeland A."/>
            <person name="Lapidus A."/>
            <person name="Glavina del Rio T."/>
            <person name="Dalin E."/>
            <person name="Tice H."/>
            <person name="Bruce D."/>
            <person name="Goodwin L."/>
            <person name="Pitluck S."/>
            <person name="Peters L."/>
            <person name="Mikhailova N."/>
            <person name="Lu M."/>
            <person name="Kyrpides N."/>
            <person name="Mavromatis K."/>
            <person name="Ivanova N."/>
            <person name="Brettin T."/>
            <person name="Detter J.C."/>
            <person name="Han C."/>
            <person name="Larimer F."/>
            <person name="Land M."/>
            <person name="Hauser L."/>
            <person name="Markowitz V."/>
            <person name="Cheng J.-F."/>
            <person name="Hugenholtz P."/>
            <person name="Woyke T."/>
            <person name="Wu D."/>
            <person name="Pukall R."/>
            <person name="Steenblock K."/>
            <person name="Brambilla E."/>
            <person name="Klenk H.-P."/>
            <person name="Eisen J.A."/>
        </authorList>
    </citation>
    <scope>NUCLEOTIDE SEQUENCE [LARGE SCALE GENOMIC DNA]</scope>
    <source>
        <strain evidence="4">DSM 19664 / LMG 22246 / CIP 109416 / KR-200</strain>
    </source>
</reference>
<accession>L0A1D6</accession>
<keyword evidence="3" id="KW-0378">Hydrolase</keyword>
<dbReference type="InterPro" id="IPR045175">
    <property type="entry name" value="M28_fam"/>
</dbReference>
<evidence type="ECO:0000259" key="2">
    <source>
        <dbReference type="Pfam" id="PF04389"/>
    </source>
</evidence>
<organism evidence="3 4">
    <name type="scientific">Deinococcus peraridilitoris (strain DSM 19664 / LMG 22246 / CIP 109416 / KR-200)</name>
    <dbReference type="NCBI Taxonomy" id="937777"/>
    <lineage>
        <taxon>Bacteria</taxon>
        <taxon>Thermotogati</taxon>
        <taxon>Deinococcota</taxon>
        <taxon>Deinococci</taxon>
        <taxon>Deinococcales</taxon>
        <taxon>Deinococcaceae</taxon>
        <taxon>Deinococcus</taxon>
    </lineage>
</organism>
<dbReference type="HOGENOM" id="CLU_024336_3_0_0"/>
<dbReference type="SUPFAM" id="SSF53187">
    <property type="entry name" value="Zn-dependent exopeptidases"/>
    <property type="match status" value="1"/>
</dbReference>
<dbReference type="GO" id="GO:0004177">
    <property type="term" value="F:aminopeptidase activity"/>
    <property type="evidence" value="ECO:0007669"/>
    <property type="project" value="UniProtKB-KW"/>
</dbReference>
<keyword evidence="3" id="KW-0031">Aminopeptidase</keyword>
<keyword evidence="4" id="KW-1185">Reference proteome</keyword>
<dbReference type="Pfam" id="PF02225">
    <property type="entry name" value="PA"/>
    <property type="match status" value="1"/>
</dbReference>
<proteinExistence type="predicted"/>
<protein>
    <submittedName>
        <fullName evidence="3">Putative aminopeptidase</fullName>
    </submittedName>
</protein>
<dbReference type="Proteomes" id="UP000010467">
    <property type="component" value="Chromosome"/>
</dbReference>
<dbReference type="Gene3D" id="3.40.630.10">
    <property type="entry name" value="Zn peptidases"/>
    <property type="match status" value="1"/>
</dbReference>
<dbReference type="Pfam" id="PF04389">
    <property type="entry name" value="Peptidase_M28"/>
    <property type="match status" value="1"/>
</dbReference>
<dbReference type="SUPFAM" id="SSF52025">
    <property type="entry name" value="PA domain"/>
    <property type="match status" value="1"/>
</dbReference>
<evidence type="ECO:0000259" key="1">
    <source>
        <dbReference type="Pfam" id="PF02225"/>
    </source>
</evidence>
<dbReference type="PANTHER" id="PTHR12147:SF26">
    <property type="entry name" value="PEPTIDASE M28 DOMAIN-CONTAINING PROTEIN"/>
    <property type="match status" value="1"/>
</dbReference>
<dbReference type="KEGG" id="dpd:Deipe_1280"/>
<dbReference type="GO" id="GO:0006508">
    <property type="term" value="P:proteolysis"/>
    <property type="evidence" value="ECO:0007669"/>
    <property type="project" value="InterPro"/>
</dbReference>
<dbReference type="AlphaFoldDB" id="L0A1D6"/>
<dbReference type="InterPro" id="IPR003137">
    <property type="entry name" value="PA_domain"/>
</dbReference>
<evidence type="ECO:0000313" key="3">
    <source>
        <dbReference type="EMBL" id="AFZ66830.1"/>
    </source>
</evidence>
<dbReference type="PANTHER" id="PTHR12147">
    <property type="entry name" value="METALLOPEPTIDASE M28 FAMILY MEMBER"/>
    <property type="match status" value="1"/>
</dbReference>
<gene>
    <name evidence="3" type="ordered locus">Deipe_1280</name>
</gene>
<keyword evidence="3" id="KW-0645">Protease</keyword>
<dbReference type="STRING" id="937777.Deipe_1280"/>
<dbReference type="InterPro" id="IPR046450">
    <property type="entry name" value="PA_dom_sf"/>
</dbReference>
<dbReference type="PATRIC" id="fig|937777.3.peg.1282"/>